<dbReference type="InterPro" id="IPR050900">
    <property type="entry name" value="Transposase_IS3/IS150/IS904"/>
</dbReference>
<feature type="compositionally biased region" description="Low complexity" evidence="1">
    <location>
        <begin position="18"/>
        <end position="32"/>
    </location>
</feature>
<keyword evidence="4" id="KW-1185">Reference proteome</keyword>
<dbReference type="InterPro" id="IPR036397">
    <property type="entry name" value="RNaseH_sf"/>
</dbReference>
<reference evidence="3 4" key="1">
    <citation type="submission" date="2019-05" db="EMBL/GenBank/DDBJ databases">
        <title>Hymenobacter edaphi sp. nov., isolated from abandoned arsenic-contaminated farmland soil.</title>
        <authorList>
            <person name="Nie L."/>
        </authorList>
    </citation>
    <scope>NUCLEOTIDE SEQUENCE [LARGE SCALE GENOMIC DNA]</scope>
    <source>
        <strain evidence="3 4">1-3-3-8</strain>
    </source>
</reference>
<dbReference type="InterPro" id="IPR012337">
    <property type="entry name" value="RNaseH-like_sf"/>
</dbReference>
<dbReference type="Proteomes" id="UP000305517">
    <property type="component" value="Unassembled WGS sequence"/>
</dbReference>
<name>A0A5R8WKE7_9BACT</name>
<feature type="region of interest" description="Disordered" evidence="1">
    <location>
        <begin position="150"/>
        <end position="174"/>
    </location>
</feature>
<dbReference type="InterPro" id="IPR001584">
    <property type="entry name" value="Integrase_cat-core"/>
</dbReference>
<dbReference type="Pfam" id="PF13333">
    <property type="entry name" value="rve_2"/>
    <property type="match status" value="1"/>
</dbReference>
<dbReference type="SUPFAM" id="SSF53098">
    <property type="entry name" value="Ribonuclease H-like"/>
    <property type="match status" value="1"/>
</dbReference>
<dbReference type="PANTHER" id="PTHR46889:SF4">
    <property type="entry name" value="TRANSPOSASE INSO FOR INSERTION SEQUENCE ELEMENT IS911B-RELATED"/>
    <property type="match status" value="1"/>
</dbReference>
<organism evidence="3 4">
    <name type="scientific">Hymenobacter jeollabukensis</name>
    <dbReference type="NCBI Taxonomy" id="2025313"/>
    <lineage>
        <taxon>Bacteria</taxon>
        <taxon>Pseudomonadati</taxon>
        <taxon>Bacteroidota</taxon>
        <taxon>Cytophagia</taxon>
        <taxon>Cytophagales</taxon>
        <taxon>Hymenobacteraceae</taxon>
        <taxon>Hymenobacter</taxon>
    </lineage>
</organism>
<dbReference type="Pfam" id="PF00665">
    <property type="entry name" value="rve"/>
    <property type="match status" value="1"/>
</dbReference>
<feature type="region of interest" description="Disordered" evidence="1">
    <location>
        <begin position="1"/>
        <end position="40"/>
    </location>
</feature>
<dbReference type="PANTHER" id="PTHR46889">
    <property type="entry name" value="TRANSPOSASE INSF FOR INSERTION SEQUENCE IS3B-RELATED"/>
    <property type="match status" value="1"/>
</dbReference>
<dbReference type="PROSITE" id="PS50994">
    <property type="entry name" value="INTEGRASE"/>
    <property type="match status" value="1"/>
</dbReference>
<sequence>MAAGRSGSGSRQRRPSARPRVAGAAGREPAAGARGGRFKKSLGHLQPRDAVSRYRFIDRHRTQVSVRRLCLLLQVAPSSYYAWRQRRQRRQQPAPAWERAVVRAFQRHGRRYGTCRLRAEVHAEGHRVGRWRIRRTLAAHGLRAQQPRSFVPRTTDSGHGQRVAPNRLLGQPRPTAPNQVWVGDITCLPKQGGGWLYLASWQDACSRKVVGWDVRESMPEDLVSEALRRALVVRQPPVGLIVHSDQGSQYTATRFRDLLADHGARQSMSRRGNCYDNAQAESFWSRLKTELLDGGRFPGLEEARLELSHYIAYYNDERRHSALAYRSPNRFETHLQSMSEKCPA</sequence>
<dbReference type="AlphaFoldDB" id="A0A5R8WKE7"/>
<proteinExistence type="predicted"/>
<gene>
    <name evidence="3" type="ORF">FDY95_22695</name>
</gene>
<dbReference type="GO" id="GO:0015074">
    <property type="term" value="P:DNA integration"/>
    <property type="evidence" value="ECO:0007669"/>
    <property type="project" value="InterPro"/>
</dbReference>
<evidence type="ECO:0000259" key="2">
    <source>
        <dbReference type="PROSITE" id="PS50994"/>
    </source>
</evidence>
<dbReference type="EMBL" id="VAJM01000015">
    <property type="protein sequence ID" value="TLM88993.1"/>
    <property type="molecule type" value="Genomic_DNA"/>
</dbReference>
<feature type="domain" description="Integrase catalytic" evidence="2">
    <location>
        <begin position="173"/>
        <end position="336"/>
    </location>
</feature>
<evidence type="ECO:0000313" key="4">
    <source>
        <dbReference type="Proteomes" id="UP000305517"/>
    </source>
</evidence>
<dbReference type="Pfam" id="PF13276">
    <property type="entry name" value="HTH_21"/>
    <property type="match status" value="1"/>
</dbReference>
<evidence type="ECO:0000256" key="1">
    <source>
        <dbReference type="SAM" id="MobiDB-lite"/>
    </source>
</evidence>
<dbReference type="InterPro" id="IPR025948">
    <property type="entry name" value="HTH-like_dom"/>
</dbReference>
<evidence type="ECO:0000313" key="3">
    <source>
        <dbReference type="EMBL" id="TLM88993.1"/>
    </source>
</evidence>
<dbReference type="OrthoDB" id="936265at2"/>
<feature type="compositionally biased region" description="Low complexity" evidence="1">
    <location>
        <begin position="1"/>
        <end position="10"/>
    </location>
</feature>
<comment type="caution">
    <text evidence="3">The sequence shown here is derived from an EMBL/GenBank/DDBJ whole genome shotgun (WGS) entry which is preliminary data.</text>
</comment>
<protein>
    <submittedName>
        <fullName evidence="3">IS3 family transposase</fullName>
    </submittedName>
</protein>
<dbReference type="NCBIfam" id="NF033516">
    <property type="entry name" value="transpos_IS3"/>
    <property type="match status" value="1"/>
</dbReference>
<dbReference type="InterPro" id="IPR048020">
    <property type="entry name" value="Transpos_IS3"/>
</dbReference>
<dbReference type="Gene3D" id="3.30.420.10">
    <property type="entry name" value="Ribonuclease H-like superfamily/Ribonuclease H"/>
    <property type="match status" value="1"/>
</dbReference>
<dbReference type="GO" id="GO:0003676">
    <property type="term" value="F:nucleic acid binding"/>
    <property type="evidence" value="ECO:0007669"/>
    <property type="project" value="InterPro"/>
</dbReference>
<accession>A0A5R8WKE7</accession>